<feature type="region of interest" description="Disordered" evidence="3">
    <location>
        <begin position="263"/>
        <end position="320"/>
    </location>
</feature>
<name>A0A2S9XKL6_9BACT</name>
<evidence type="ECO:0000259" key="4">
    <source>
        <dbReference type="Pfam" id="PF01145"/>
    </source>
</evidence>
<dbReference type="EMBL" id="PVNK01000186">
    <property type="protein sequence ID" value="PRP93405.1"/>
    <property type="molecule type" value="Genomic_DNA"/>
</dbReference>
<dbReference type="OrthoDB" id="5493862at2"/>
<organism evidence="5 6">
    <name type="scientific">Enhygromyxa salina</name>
    <dbReference type="NCBI Taxonomy" id="215803"/>
    <lineage>
        <taxon>Bacteria</taxon>
        <taxon>Pseudomonadati</taxon>
        <taxon>Myxococcota</taxon>
        <taxon>Polyangia</taxon>
        <taxon>Nannocystales</taxon>
        <taxon>Nannocystaceae</taxon>
        <taxon>Enhygromyxa</taxon>
    </lineage>
</organism>
<evidence type="ECO:0000313" key="6">
    <source>
        <dbReference type="Proteomes" id="UP000237968"/>
    </source>
</evidence>
<comment type="caution">
    <text evidence="5">The sequence shown here is derived from an EMBL/GenBank/DDBJ whole genome shotgun (WGS) entry which is preliminary data.</text>
</comment>
<evidence type="ECO:0000313" key="5">
    <source>
        <dbReference type="EMBL" id="PRP93405.1"/>
    </source>
</evidence>
<gene>
    <name evidence="5" type="ORF">ENSA5_43040</name>
</gene>
<dbReference type="GO" id="GO:0016020">
    <property type="term" value="C:membrane"/>
    <property type="evidence" value="ECO:0007669"/>
    <property type="project" value="UniProtKB-SubCell"/>
</dbReference>
<feature type="coiled-coil region" evidence="2">
    <location>
        <begin position="200"/>
        <end position="227"/>
    </location>
</feature>
<dbReference type="AlphaFoldDB" id="A0A2S9XKL6"/>
<dbReference type="Pfam" id="PF01145">
    <property type="entry name" value="Band_7"/>
    <property type="match status" value="1"/>
</dbReference>
<dbReference type="SUPFAM" id="SSF117892">
    <property type="entry name" value="Band 7/SPFH domain"/>
    <property type="match status" value="1"/>
</dbReference>
<evidence type="ECO:0000256" key="2">
    <source>
        <dbReference type="SAM" id="Coils"/>
    </source>
</evidence>
<dbReference type="RefSeq" id="WP_106393586.1">
    <property type="nucleotide sequence ID" value="NZ_PVNK01000186.1"/>
</dbReference>
<dbReference type="InterPro" id="IPR001107">
    <property type="entry name" value="Band_7"/>
</dbReference>
<protein>
    <submittedName>
        <fullName evidence="5">SPFH domain / Band 7 family protein</fullName>
    </submittedName>
</protein>
<keyword evidence="6" id="KW-1185">Reference proteome</keyword>
<feature type="compositionally biased region" description="Acidic residues" evidence="3">
    <location>
        <begin position="268"/>
        <end position="316"/>
    </location>
</feature>
<dbReference type="Gene3D" id="3.30.479.30">
    <property type="entry name" value="Band 7 domain"/>
    <property type="match status" value="1"/>
</dbReference>
<evidence type="ECO:0000256" key="3">
    <source>
        <dbReference type="SAM" id="MobiDB-lite"/>
    </source>
</evidence>
<sequence>MEKLTTACKWFVIAFFAILALRGMMVDNVELGQVGVRRSNVGGVIEKDLDPGWRLEVVGLHKIIELPSTYQFLDFLGNDALEIRTKDNNIVTLDISVPYRITPGAGWEIVTAGNHVEDGQGNFRFQRLTRETTVGVLRQHLADLQSSDFYDTDRRNEVTARALAVLNEELAALHVEADAILMRAVFFRPEYEQQLLQIQLNAQNKLLDGARKEVADIQQDLDNYQQKTFALASAREQDWAARLARLDRAYQVGFLAVEPSAMRLGEGEAPEGETAEGETAEGETPEGETAEGETAEGETPEGETSEGETPEGETPDPGEALAGLTSEELAELAELAEQSVDLEPGAARRRLEELTPGQKAALLAVAAKAIGGAPEEYGDKYLLGIKNIQAETLAYDQRVRAEADGVAARLNADGQALVAAVVGNYESRVNQLLDSPGGRAFVAWQAAANVNFAEELTFQSRDGIPSVLRLRDFARAFMGD</sequence>
<keyword evidence="2" id="KW-0175">Coiled coil</keyword>
<proteinExistence type="predicted"/>
<feature type="domain" description="Band 7" evidence="4">
    <location>
        <begin position="29"/>
        <end position="209"/>
    </location>
</feature>
<dbReference type="Proteomes" id="UP000237968">
    <property type="component" value="Unassembled WGS sequence"/>
</dbReference>
<evidence type="ECO:0000256" key="1">
    <source>
        <dbReference type="ARBA" id="ARBA00004167"/>
    </source>
</evidence>
<dbReference type="InterPro" id="IPR036013">
    <property type="entry name" value="Band_7/SPFH_dom_sf"/>
</dbReference>
<reference evidence="5 6" key="1">
    <citation type="submission" date="2018-03" db="EMBL/GenBank/DDBJ databases">
        <title>Draft Genome Sequences of the Obligatory Marine Myxobacteria Enhygromyxa salina SWB005.</title>
        <authorList>
            <person name="Poehlein A."/>
            <person name="Moghaddam J.A."/>
            <person name="Harms H."/>
            <person name="Alanjari M."/>
            <person name="Koenig G.M."/>
            <person name="Daniel R."/>
            <person name="Schaeberle T.F."/>
        </authorList>
    </citation>
    <scope>NUCLEOTIDE SEQUENCE [LARGE SCALE GENOMIC DNA]</scope>
    <source>
        <strain evidence="5 6">SWB005</strain>
    </source>
</reference>
<comment type="subcellular location">
    <subcellularLocation>
        <location evidence="1">Membrane</location>
        <topology evidence="1">Single-pass membrane protein</topology>
    </subcellularLocation>
</comment>
<accession>A0A2S9XKL6</accession>